<gene>
    <name evidence="5" type="ORF">J2X19_003482</name>
</gene>
<dbReference type="SMART" id="SM00052">
    <property type="entry name" value="EAL"/>
    <property type="match status" value="1"/>
</dbReference>
<dbReference type="NCBIfam" id="TIGR00254">
    <property type="entry name" value="GGDEF"/>
    <property type="match status" value="1"/>
</dbReference>
<dbReference type="EMBL" id="JAVDXT010000003">
    <property type="protein sequence ID" value="MDR7378788.1"/>
    <property type="molecule type" value="Genomic_DNA"/>
</dbReference>
<dbReference type="Pfam" id="PF00990">
    <property type="entry name" value="GGDEF"/>
    <property type="match status" value="1"/>
</dbReference>
<dbReference type="Gene3D" id="3.20.20.450">
    <property type="entry name" value="EAL domain"/>
    <property type="match status" value="1"/>
</dbReference>
<dbReference type="RefSeq" id="WP_310375062.1">
    <property type="nucleotide sequence ID" value="NZ_JAVDXT010000003.1"/>
</dbReference>
<evidence type="ECO:0000259" key="2">
    <source>
        <dbReference type="PROSITE" id="PS50113"/>
    </source>
</evidence>
<dbReference type="Pfam" id="PF00563">
    <property type="entry name" value="EAL"/>
    <property type="match status" value="1"/>
</dbReference>
<dbReference type="InterPro" id="IPR052155">
    <property type="entry name" value="Biofilm_reg_signaling"/>
</dbReference>
<dbReference type="InterPro" id="IPR001633">
    <property type="entry name" value="EAL_dom"/>
</dbReference>
<dbReference type="Pfam" id="PF13185">
    <property type="entry name" value="GAF_2"/>
    <property type="match status" value="1"/>
</dbReference>
<dbReference type="CDD" id="cd00130">
    <property type="entry name" value="PAS"/>
    <property type="match status" value="2"/>
</dbReference>
<dbReference type="SUPFAM" id="SSF55785">
    <property type="entry name" value="PYP-like sensor domain (PAS domain)"/>
    <property type="match status" value="2"/>
</dbReference>
<dbReference type="PROSITE" id="PS50112">
    <property type="entry name" value="PAS"/>
    <property type="match status" value="2"/>
</dbReference>
<proteinExistence type="predicted"/>
<dbReference type="SMART" id="SM00086">
    <property type="entry name" value="PAC"/>
    <property type="match status" value="2"/>
</dbReference>
<dbReference type="SUPFAM" id="SSF141868">
    <property type="entry name" value="EAL domain-like"/>
    <property type="match status" value="1"/>
</dbReference>
<sequence>MPTNDARTVPPFEQLTQLAAQLCCCPLAALTLVEDGQHRLAAQLGTDALHLGALQALGTQLGSSPQVQILVPPGNGTIRFCAAVPVCDADQGCVAVLWVMDLQPRALDPAQTDALASLAAQVQRLLQLQASEQQYRQLFENNPQPMWVREQHTRRILAVNAAAIAHYGYTQDEFLALTSCAVQPDSPDPLAEAAAQDDNLRALPRRHLTKDGSVIDVEMSTSSIQFNGQTARLVMVHDVTQRLRAERDLARLSRAQRMLSACNEALIRASSEPALLDDICRMTVEIGGYRLAWVGFAQDDADQSILQVASAGAMPAIAKAWPLTWSADSPYGQGPAGRAVRSGEAVIVPDIRTDPAFERFLALNPIQGQRSVACLPLRNASRCFGLFYLAANETLEIGSDEVVLLQQLANDIAFGIDHLRAQAAQRVADAHIHHQASLLDKAQDAIVVRSIDHRVLFWNKSAERLYGWSAAEVLGRSMVDDVYTDNPAAYAAATQAVLAHGEWHGEITQNRQDGNSMVVEARWTLVRDADNQPYSIMAVNTDITQRKAAEREVQKLAFYDPLTQLPNRQLLMDRLQHALASSARSGQGGALLFIDLDNFKTLNDTLGHDKGDLLLQQVALRLSACVRGADTVARLGGDEFVVMLEDLGPNPQAAGTCAKNIGEKILAALSAPYQLDGKEHLSTSSIGIAPFCRQPETVSELLKQADIAMYQAKGAGRNTLGFFDPQLQAEVTARAALEADLRLAVALGELFLHYQTQHNAQGRMTGVEALVRWRHPQRGLVSPAAFIPLAEETGLILELGHQVLVQACTLLASWRASAETQHLTMAVNVSSRQFKHPDFVQQVVDTLAQTGASPLQLKLELTESLLADDIEQIIRKMEALQTHGVGFSLDDFGTGYSSLSYLKRLPLDQLKIDQSFVRDVLTDPNDAVIARTIIGLGQSLGLNVIAEGVETAQQRDFLARHGCQAYQGYLFGRPMPAEQLAPFMDTLATV</sequence>
<evidence type="ECO:0000259" key="1">
    <source>
        <dbReference type="PROSITE" id="PS50112"/>
    </source>
</evidence>
<organism evidence="5 6">
    <name type="scientific">Rhodoferax ferrireducens</name>
    <dbReference type="NCBI Taxonomy" id="192843"/>
    <lineage>
        <taxon>Bacteria</taxon>
        <taxon>Pseudomonadati</taxon>
        <taxon>Pseudomonadota</taxon>
        <taxon>Betaproteobacteria</taxon>
        <taxon>Burkholderiales</taxon>
        <taxon>Comamonadaceae</taxon>
        <taxon>Rhodoferax</taxon>
    </lineage>
</organism>
<dbReference type="InterPro" id="IPR000700">
    <property type="entry name" value="PAS-assoc_C"/>
</dbReference>
<dbReference type="Gene3D" id="3.30.70.270">
    <property type="match status" value="1"/>
</dbReference>
<dbReference type="Proteomes" id="UP001180487">
    <property type="component" value="Unassembled WGS sequence"/>
</dbReference>
<dbReference type="InterPro" id="IPR003018">
    <property type="entry name" value="GAF"/>
</dbReference>
<dbReference type="SMART" id="SM00065">
    <property type="entry name" value="GAF"/>
    <property type="match status" value="2"/>
</dbReference>
<dbReference type="InterPro" id="IPR035919">
    <property type="entry name" value="EAL_sf"/>
</dbReference>
<dbReference type="PROSITE" id="PS50113">
    <property type="entry name" value="PAC"/>
    <property type="match status" value="1"/>
</dbReference>
<dbReference type="Gene3D" id="3.30.450.40">
    <property type="match status" value="1"/>
</dbReference>
<dbReference type="CDD" id="cd01948">
    <property type="entry name" value="EAL"/>
    <property type="match status" value="1"/>
</dbReference>
<feature type="domain" description="EAL" evidence="3">
    <location>
        <begin position="734"/>
        <end position="988"/>
    </location>
</feature>
<comment type="caution">
    <text evidence="5">The sequence shown here is derived from an EMBL/GenBank/DDBJ whole genome shotgun (WGS) entry which is preliminary data.</text>
</comment>
<evidence type="ECO:0000313" key="5">
    <source>
        <dbReference type="EMBL" id="MDR7378788.1"/>
    </source>
</evidence>
<evidence type="ECO:0000259" key="3">
    <source>
        <dbReference type="PROSITE" id="PS50883"/>
    </source>
</evidence>
<dbReference type="InterPro" id="IPR043128">
    <property type="entry name" value="Rev_trsase/Diguanyl_cyclase"/>
</dbReference>
<dbReference type="InterPro" id="IPR013767">
    <property type="entry name" value="PAS_fold"/>
</dbReference>
<evidence type="ECO:0000313" key="6">
    <source>
        <dbReference type="Proteomes" id="UP001180487"/>
    </source>
</evidence>
<dbReference type="SUPFAM" id="SSF55781">
    <property type="entry name" value="GAF domain-like"/>
    <property type="match status" value="2"/>
</dbReference>
<name>A0ABU2CBT5_9BURK</name>
<accession>A0ABU2CBT5</accession>
<dbReference type="CDD" id="cd01949">
    <property type="entry name" value="GGDEF"/>
    <property type="match status" value="1"/>
</dbReference>
<dbReference type="NCBIfam" id="TIGR00229">
    <property type="entry name" value="sensory_box"/>
    <property type="match status" value="2"/>
</dbReference>
<dbReference type="InterPro" id="IPR035965">
    <property type="entry name" value="PAS-like_dom_sf"/>
</dbReference>
<evidence type="ECO:0000259" key="4">
    <source>
        <dbReference type="PROSITE" id="PS50887"/>
    </source>
</evidence>
<dbReference type="Gene3D" id="3.30.450.20">
    <property type="entry name" value="PAS domain"/>
    <property type="match status" value="2"/>
</dbReference>
<dbReference type="InterPro" id="IPR000160">
    <property type="entry name" value="GGDEF_dom"/>
</dbReference>
<dbReference type="SUPFAM" id="SSF55073">
    <property type="entry name" value="Nucleotide cyclase"/>
    <property type="match status" value="1"/>
</dbReference>
<feature type="domain" description="PAS" evidence="1">
    <location>
        <begin position="131"/>
        <end position="175"/>
    </location>
</feature>
<feature type="domain" description="GGDEF" evidence="4">
    <location>
        <begin position="587"/>
        <end position="725"/>
    </location>
</feature>
<dbReference type="SMART" id="SM00091">
    <property type="entry name" value="PAS"/>
    <property type="match status" value="2"/>
</dbReference>
<keyword evidence="6" id="KW-1185">Reference proteome</keyword>
<dbReference type="Pfam" id="PF00989">
    <property type="entry name" value="PAS"/>
    <property type="match status" value="2"/>
</dbReference>
<feature type="domain" description="PAS" evidence="1">
    <location>
        <begin position="438"/>
        <end position="501"/>
    </location>
</feature>
<dbReference type="PROSITE" id="PS50883">
    <property type="entry name" value="EAL"/>
    <property type="match status" value="1"/>
</dbReference>
<dbReference type="InterPro" id="IPR001610">
    <property type="entry name" value="PAC"/>
</dbReference>
<dbReference type="PANTHER" id="PTHR44757">
    <property type="entry name" value="DIGUANYLATE CYCLASE DGCP"/>
    <property type="match status" value="1"/>
</dbReference>
<dbReference type="InterPro" id="IPR029016">
    <property type="entry name" value="GAF-like_dom_sf"/>
</dbReference>
<dbReference type="PANTHER" id="PTHR44757:SF2">
    <property type="entry name" value="BIOFILM ARCHITECTURE MAINTENANCE PROTEIN MBAA"/>
    <property type="match status" value="1"/>
</dbReference>
<dbReference type="InterPro" id="IPR000014">
    <property type="entry name" value="PAS"/>
</dbReference>
<feature type="domain" description="PAC" evidence="2">
    <location>
        <begin position="503"/>
        <end position="555"/>
    </location>
</feature>
<reference evidence="5 6" key="1">
    <citation type="submission" date="2023-07" db="EMBL/GenBank/DDBJ databases">
        <title>Sorghum-associated microbial communities from plants grown in Nebraska, USA.</title>
        <authorList>
            <person name="Schachtman D."/>
        </authorList>
    </citation>
    <scope>NUCLEOTIDE SEQUENCE [LARGE SCALE GENOMIC DNA]</scope>
    <source>
        <strain evidence="5 6">BE313</strain>
    </source>
</reference>
<protein>
    <submittedName>
        <fullName evidence="5">Diguanylate cyclase (GGDEF)-like protein/PAS domain S-box-containing protein</fullName>
    </submittedName>
</protein>
<dbReference type="InterPro" id="IPR029787">
    <property type="entry name" value="Nucleotide_cyclase"/>
</dbReference>
<dbReference type="PROSITE" id="PS50887">
    <property type="entry name" value="GGDEF"/>
    <property type="match status" value="1"/>
</dbReference>
<dbReference type="SMART" id="SM00267">
    <property type="entry name" value="GGDEF"/>
    <property type="match status" value="1"/>
</dbReference>